<evidence type="ECO:0000313" key="3">
    <source>
        <dbReference type="Proteomes" id="UP000621500"/>
    </source>
</evidence>
<evidence type="ECO:0000256" key="1">
    <source>
        <dbReference type="ARBA" id="ARBA00022729"/>
    </source>
</evidence>
<keyword evidence="1" id="KW-0732">Signal</keyword>
<dbReference type="SUPFAM" id="SSF69318">
    <property type="entry name" value="Integrin alpha N-terminal domain"/>
    <property type="match status" value="1"/>
</dbReference>
<reference evidence="2 3" key="1">
    <citation type="submission" date="2021-01" db="EMBL/GenBank/DDBJ databases">
        <title>Whole genome shotgun sequence of Plantactinospora mayteni NBRC 109088.</title>
        <authorList>
            <person name="Komaki H."/>
            <person name="Tamura T."/>
        </authorList>
    </citation>
    <scope>NUCLEOTIDE SEQUENCE [LARGE SCALE GENOMIC DNA]</scope>
    <source>
        <strain evidence="2 3">NBRC 109088</strain>
    </source>
</reference>
<dbReference type="Proteomes" id="UP000621500">
    <property type="component" value="Unassembled WGS sequence"/>
</dbReference>
<accession>A0ABQ4F3F6</accession>
<proteinExistence type="predicted"/>
<dbReference type="PANTHER" id="PTHR46580">
    <property type="entry name" value="SENSOR KINASE-RELATED"/>
    <property type="match status" value="1"/>
</dbReference>
<evidence type="ECO:0000313" key="2">
    <source>
        <dbReference type="EMBL" id="GIH01430.1"/>
    </source>
</evidence>
<dbReference type="InterPro" id="IPR013517">
    <property type="entry name" value="FG-GAP"/>
</dbReference>
<name>A0ABQ4F3F6_9ACTN</name>
<dbReference type="InterPro" id="IPR028994">
    <property type="entry name" value="Integrin_alpha_N"/>
</dbReference>
<evidence type="ECO:0008006" key="4">
    <source>
        <dbReference type="Google" id="ProtNLM"/>
    </source>
</evidence>
<organism evidence="2 3">
    <name type="scientific">Plantactinospora mayteni</name>
    <dbReference type="NCBI Taxonomy" id="566021"/>
    <lineage>
        <taxon>Bacteria</taxon>
        <taxon>Bacillati</taxon>
        <taxon>Actinomycetota</taxon>
        <taxon>Actinomycetes</taxon>
        <taxon>Micromonosporales</taxon>
        <taxon>Micromonosporaceae</taxon>
        <taxon>Plantactinospora</taxon>
    </lineage>
</organism>
<protein>
    <recommendedName>
        <fullName evidence="4">VCBS repeat-containing protein</fullName>
    </recommendedName>
</protein>
<gene>
    <name evidence="2" type="ORF">Pma05_80020</name>
</gene>
<dbReference type="EMBL" id="BONX01000071">
    <property type="protein sequence ID" value="GIH01430.1"/>
    <property type="molecule type" value="Genomic_DNA"/>
</dbReference>
<dbReference type="Pfam" id="PF13517">
    <property type="entry name" value="FG-GAP_3"/>
    <property type="match status" value="1"/>
</dbReference>
<dbReference type="RefSeq" id="WP_203862687.1">
    <property type="nucleotide sequence ID" value="NZ_BAAAZQ010000038.1"/>
</dbReference>
<sequence length="304" mass="32684">MLATGLSPLIAPVQASADQAAADRCTERNGWIPQGVVAPAIPGITGPGLVRFADLDGDGDDDRLLLDEIGGVREWRNDRDGRWSYRGRIASGPGFAPDRVKFADMNGDGRDDYLVVKDNGAIDAWINEGGDLTGPDGITPGWRPVGQIARGTGASAHQIFFGDLDDDGDDDYVTQAAWNQPMYAWRNNGGDRPGYDGWSAWGLVAETNVLLREARLGFGDANCDGRDDLLILELSSRLTVWANAELRDGVPLWLPSTGDARGTGDPIDRIMLAELNGDRQIDYLVMRSDGAVVGYLNNGGDTLP</sequence>
<comment type="caution">
    <text evidence="2">The sequence shown here is derived from an EMBL/GenBank/DDBJ whole genome shotgun (WGS) entry which is preliminary data.</text>
</comment>
<dbReference type="PANTHER" id="PTHR46580:SF4">
    <property type="entry name" value="ATP_GTP-BINDING PROTEIN"/>
    <property type="match status" value="1"/>
</dbReference>
<keyword evidence="3" id="KW-1185">Reference proteome</keyword>